<dbReference type="Pfam" id="PF00588">
    <property type="entry name" value="SpoU_methylase"/>
    <property type="match status" value="1"/>
</dbReference>
<organism evidence="5 6">
    <name type="scientific">Sinanaerobacter chloroacetimidivorans</name>
    <dbReference type="NCBI Taxonomy" id="2818044"/>
    <lineage>
        <taxon>Bacteria</taxon>
        <taxon>Bacillati</taxon>
        <taxon>Bacillota</taxon>
        <taxon>Clostridia</taxon>
        <taxon>Peptostreptococcales</taxon>
        <taxon>Anaerovoracaceae</taxon>
        <taxon>Sinanaerobacter</taxon>
    </lineage>
</organism>
<dbReference type="InterPro" id="IPR029064">
    <property type="entry name" value="Ribosomal_eL30-like_sf"/>
</dbReference>
<evidence type="ECO:0000256" key="3">
    <source>
        <dbReference type="ARBA" id="ARBA00022679"/>
    </source>
</evidence>
<dbReference type="InterPro" id="IPR029028">
    <property type="entry name" value="Alpha/beta_knot_MTases"/>
</dbReference>
<dbReference type="GO" id="GO:0008173">
    <property type="term" value="F:RNA methyltransferase activity"/>
    <property type="evidence" value="ECO:0007669"/>
    <property type="project" value="InterPro"/>
</dbReference>
<evidence type="ECO:0000313" key="5">
    <source>
        <dbReference type="EMBL" id="MBR0597280.1"/>
    </source>
</evidence>
<dbReference type="Gene3D" id="3.40.1280.10">
    <property type="match status" value="1"/>
</dbReference>
<comment type="caution">
    <text evidence="5">The sequence shown here is derived from an EMBL/GenBank/DDBJ whole genome shotgun (WGS) entry which is preliminary data.</text>
</comment>
<dbReference type="SUPFAM" id="SSF75217">
    <property type="entry name" value="alpha/beta knot"/>
    <property type="match status" value="1"/>
</dbReference>
<dbReference type="AlphaFoldDB" id="A0A8J8B2I1"/>
<dbReference type="SUPFAM" id="SSF55315">
    <property type="entry name" value="L30e-like"/>
    <property type="match status" value="1"/>
</dbReference>
<evidence type="ECO:0000256" key="2">
    <source>
        <dbReference type="ARBA" id="ARBA00022603"/>
    </source>
</evidence>
<keyword evidence="3" id="KW-0808">Transferase</keyword>
<dbReference type="Gene3D" id="3.30.1330.30">
    <property type="match status" value="1"/>
</dbReference>
<dbReference type="GO" id="GO:0003723">
    <property type="term" value="F:RNA binding"/>
    <property type="evidence" value="ECO:0007669"/>
    <property type="project" value="InterPro"/>
</dbReference>
<dbReference type="PANTHER" id="PTHR46429">
    <property type="entry name" value="23S RRNA (GUANOSINE-2'-O-)-METHYLTRANSFERASE RLMB"/>
    <property type="match status" value="1"/>
</dbReference>
<dbReference type="InterPro" id="IPR001537">
    <property type="entry name" value="SpoU_MeTrfase"/>
</dbReference>
<feature type="domain" description="RNA 2-O ribose methyltransferase substrate binding" evidence="4">
    <location>
        <begin position="1"/>
        <end position="67"/>
    </location>
</feature>
<dbReference type="InterPro" id="IPR029026">
    <property type="entry name" value="tRNA_m1G_MTases_N"/>
</dbReference>
<keyword evidence="2" id="KW-0489">Methyltransferase</keyword>
<dbReference type="EMBL" id="JAGSND010000002">
    <property type="protein sequence ID" value="MBR0597280.1"/>
    <property type="molecule type" value="Genomic_DNA"/>
</dbReference>
<evidence type="ECO:0000256" key="1">
    <source>
        <dbReference type="ARBA" id="ARBA00007228"/>
    </source>
</evidence>
<dbReference type="NCBIfam" id="TIGR00186">
    <property type="entry name" value="rRNA_methyl_3"/>
    <property type="match status" value="1"/>
</dbReference>
<dbReference type="SMART" id="SM00967">
    <property type="entry name" value="SpoU_sub_bind"/>
    <property type="match status" value="1"/>
</dbReference>
<keyword evidence="6" id="KW-1185">Reference proteome</keyword>
<evidence type="ECO:0000259" key="4">
    <source>
        <dbReference type="SMART" id="SM00967"/>
    </source>
</evidence>
<dbReference type="GO" id="GO:0006396">
    <property type="term" value="P:RNA processing"/>
    <property type="evidence" value="ECO:0007669"/>
    <property type="project" value="InterPro"/>
</dbReference>
<dbReference type="GO" id="GO:0005829">
    <property type="term" value="C:cytosol"/>
    <property type="evidence" value="ECO:0007669"/>
    <property type="project" value="TreeGrafter"/>
</dbReference>
<protein>
    <submittedName>
        <fullName evidence="5">23S rRNA (Guanosine(2251)-2'-O)-methyltransferase RlmB</fullName>
    </submittedName>
</protein>
<dbReference type="FunFam" id="3.40.1280.10:FF:000008">
    <property type="entry name" value="Group 3 RNA methyltransferase TrmH"/>
    <property type="match status" value="1"/>
</dbReference>
<dbReference type="CDD" id="cd18103">
    <property type="entry name" value="SpoU-like_RlmB"/>
    <property type="match status" value="1"/>
</dbReference>
<dbReference type="Proteomes" id="UP000675664">
    <property type="component" value="Unassembled WGS sequence"/>
</dbReference>
<proteinExistence type="inferred from homology"/>
<name>A0A8J8B2I1_9FIRM</name>
<dbReference type="Pfam" id="PF08032">
    <property type="entry name" value="SpoU_sub_bind"/>
    <property type="match status" value="1"/>
</dbReference>
<reference evidence="5" key="1">
    <citation type="submission" date="2021-04" db="EMBL/GenBank/DDBJ databases">
        <title>Sinoanaerobacter chloroacetimidivorans sp. nov., an obligate anaerobic bacterium isolated from anaerobic sludge.</title>
        <authorList>
            <person name="Bao Y."/>
        </authorList>
    </citation>
    <scope>NUCLEOTIDE SEQUENCE</scope>
    <source>
        <strain evidence="5">BAD-6</strain>
    </source>
</reference>
<dbReference type="PANTHER" id="PTHR46429:SF1">
    <property type="entry name" value="23S RRNA (GUANOSINE-2'-O-)-METHYLTRANSFERASE RLMB"/>
    <property type="match status" value="1"/>
</dbReference>
<reference evidence="5" key="2">
    <citation type="submission" date="2021-04" db="EMBL/GenBank/DDBJ databases">
        <authorList>
            <person name="Liu J."/>
        </authorList>
    </citation>
    <scope>NUCLEOTIDE SEQUENCE</scope>
    <source>
        <strain evidence="5">BAD-6</strain>
    </source>
</reference>
<dbReference type="InterPro" id="IPR013123">
    <property type="entry name" value="SpoU_subst-bd"/>
</dbReference>
<accession>A0A8J8B2I1</accession>
<gene>
    <name evidence="5" type="primary">rlmB</name>
    <name evidence="5" type="ORF">KCX82_05315</name>
</gene>
<sequence length="231" mass="24881">MEALKNDRAIEKLLVGKDAEGSIKKIIGMAKDKKIPLQYVEKSALDRLADGGAHQGIVAYISSYQYYEVEELIQIAKEKGEDPFLIVLDGIEDPHNLGAIMRTADGAGAHGIIIPKRRAVGITETVAKAAAGAVEYIPVAKVSNIAQTLDRLKDMGLWVAACDMDGREYDKADLKGSLAIVVGAEGQGISRLVKEKCDFIISIPMAGKISSLNASNAAAILMYEVRRQRKG</sequence>
<evidence type="ECO:0000313" key="6">
    <source>
        <dbReference type="Proteomes" id="UP000675664"/>
    </source>
</evidence>
<comment type="similarity">
    <text evidence="1">Belongs to the class IV-like SAM-binding methyltransferase superfamily. RNA methyltransferase TrmH family.</text>
</comment>
<dbReference type="GO" id="GO:0032259">
    <property type="term" value="P:methylation"/>
    <property type="evidence" value="ECO:0007669"/>
    <property type="project" value="UniProtKB-KW"/>
</dbReference>
<dbReference type="InterPro" id="IPR004441">
    <property type="entry name" value="rRNA_MeTrfase_TrmH"/>
</dbReference>